<keyword evidence="1" id="KW-0732">Signal</keyword>
<evidence type="ECO:0000313" key="3">
    <source>
        <dbReference type="Proteomes" id="UP001180081"/>
    </source>
</evidence>
<name>A0ABT8B9Q5_9NEIS</name>
<accession>A0ABT8B9Q5</accession>
<evidence type="ECO:0000256" key="1">
    <source>
        <dbReference type="SAM" id="SignalP"/>
    </source>
</evidence>
<feature type="signal peptide" evidence="1">
    <location>
        <begin position="1"/>
        <end position="23"/>
    </location>
</feature>
<dbReference type="EMBL" id="JAUFPU010000018">
    <property type="protein sequence ID" value="MDN3578351.1"/>
    <property type="molecule type" value="Genomic_DNA"/>
</dbReference>
<comment type="caution">
    <text evidence="2">The sequence shown here is derived from an EMBL/GenBank/DDBJ whole genome shotgun (WGS) entry which is preliminary data.</text>
</comment>
<evidence type="ECO:0000313" key="2">
    <source>
        <dbReference type="EMBL" id="MDN3578351.1"/>
    </source>
</evidence>
<evidence type="ECO:0008006" key="4">
    <source>
        <dbReference type="Google" id="ProtNLM"/>
    </source>
</evidence>
<organism evidence="2 3">
    <name type="scientific">Chitinimonas viridis</name>
    <dbReference type="NCBI Taxonomy" id="664880"/>
    <lineage>
        <taxon>Bacteria</taxon>
        <taxon>Pseudomonadati</taxon>
        <taxon>Pseudomonadota</taxon>
        <taxon>Betaproteobacteria</taxon>
        <taxon>Neisseriales</taxon>
        <taxon>Chitinibacteraceae</taxon>
        <taxon>Chitinimonas</taxon>
    </lineage>
</organism>
<feature type="chain" id="PRO_5046587821" description="Transporter substrate-binding domain-containing protein" evidence="1">
    <location>
        <begin position="24"/>
        <end position="259"/>
    </location>
</feature>
<gene>
    <name evidence="2" type="ORF">QWZ03_16400</name>
</gene>
<dbReference type="RefSeq" id="WP_290333706.1">
    <property type="nucleotide sequence ID" value="NZ_JAUFPU010000018.1"/>
</dbReference>
<reference evidence="2" key="2">
    <citation type="submission" date="2023-06" db="EMBL/GenBank/DDBJ databases">
        <authorList>
            <person name="Lucena T."/>
            <person name="Sun Q."/>
        </authorList>
    </citation>
    <scope>NUCLEOTIDE SEQUENCE</scope>
    <source>
        <strain evidence="2">CECT 7703</strain>
    </source>
</reference>
<dbReference type="Gene3D" id="3.40.190.10">
    <property type="entry name" value="Periplasmic binding protein-like II"/>
    <property type="match status" value="2"/>
</dbReference>
<proteinExistence type="predicted"/>
<dbReference type="Proteomes" id="UP001180081">
    <property type="component" value="Unassembled WGS sequence"/>
</dbReference>
<sequence>MRLQLSCLLALTALLLLPLQAWAAERPAQLHLCSEEEDAYPWVMKDRPGLNIIMMRMVEKQLSLPIRITPLPWKRCMALVGAGEMDGLFKISFARDRMELGVYPMSGDKPDPTKRMLDESYSLYRLKGSKLDWDGTTIRHASLPIGVQPGFSIVAQLTAMGLKLDEGVRSTDENFQKLLLGRVSGVALQTQRGDTSIESRPEFRARIERVEPPLVSKPYFLMLSKPFVGKYPAYAQKIWDSVAAVRESPEYKAEMQHFK</sequence>
<dbReference type="SUPFAM" id="SSF53850">
    <property type="entry name" value="Periplasmic binding protein-like II"/>
    <property type="match status" value="1"/>
</dbReference>
<reference evidence="2" key="1">
    <citation type="journal article" date="2014" name="Int. J. Syst. Evol. Microbiol.">
        <title>Complete genome of a new Firmicutes species belonging to the dominant human colonic microbiota ('Ruminococcus bicirculans') reveals two chromosomes and a selective capacity to utilize plant glucans.</title>
        <authorList>
            <consortium name="NISC Comparative Sequencing Program"/>
            <person name="Wegmann U."/>
            <person name="Louis P."/>
            <person name="Goesmann A."/>
            <person name="Henrissat B."/>
            <person name="Duncan S.H."/>
            <person name="Flint H.J."/>
        </authorList>
    </citation>
    <scope>NUCLEOTIDE SEQUENCE</scope>
    <source>
        <strain evidence="2">CECT 7703</strain>
    </source>
</reference>
<keyword evidence="3" id="KW-1185">Reference proteome</keyword>
<protein>
    <recommendedName>
        <fullName evidence="4">Transporter substrate-binding domain-containing protein</fullName>
    </recommendedName>
</protein>